<keyword evidence="2" id="KW-1185">Reference proteome</keyword>
<feature type="compositionally biased region" description="Basic and acidic residues" evidence="1">
    <location>
        <begin position="1"/>
        <end position="11"/>
    </location>
</feature>
<evidence type="ECO:0000313" key="2">
    <source>
        <dbReference type="Proteomes" id="UP000504637"/>
    </source>
</evidence>
<feature type="region of interest" description="Disordered" evidence="1">
    <location>
        <begin position="1"/>
        <end position="26"/>
    </location>
</feature>
<dbReference type="Proteomes" id="UP000504637">
    <property type="component" value="Unplaced"/>
</dbReference>
<evidence type="ECO:0000313" key="3">
    <source>
        <dbReference type="RefSeq" id="XP_033464955.1"/>
    </source>
</evidence>
<gene>
    <name evidence="3" type="ORF">K489DRAFT_31691</name>
</gene>
<reference evidence="3" key="1">
    <citation type="submission" date="2020-01" db="EMBL/GenBank/DDBJ databases">
        <authorList>
            <consortium name="DOE Joint Genome Institute"/>
            <person name="Haridas S."/>
            <person name="Albert R."/>
            <person name="Binder M."/>
            <person name="Bloem J."/>
            <person name="Labutti K."/>
            <person name="Salamov A."/>
            <person name="Andreopoulos B."/>
            <person name="Baker S.E."/>
            <person name="Barry K."/>
            <person name="Bills G."/>
            <person name="Bluhm B.H."/>
            <person name="Cannon C."/>
            <person name="Castanera R."/>
            <person name="Culley D.E."/>
            <person name="Daum C."/>
            <person name="Ezra D."/>
            <person name="Gonzalez J.B."/>
            <person name="Henrissat B."/>
            <person name="Kuo A."/>
            <person name="Liang C."/>
            <person name="Lipzen A."/>
            <person name="Lutzoni F."/>
            <person name="Magnuson J."/>
            <person name="Mondo S."/>
            <person name="Nolan M."/>
            <person name="Ohm R."/>
            <person name="Pangilinan J."/>
            <person name="Park H.-J."/>
            <person name="Ramirez L."/>
            <person name="Alfaro M."/>
            <person name="Sun H."/>
            <person name="Tritt A."/>
            <person name="Yoshinaga Y."/>
            <person name="Zwiers L.-H."/>
            <person name="Turgeon B.G."/>
            <person name="Goodwin S.B."/>
            <person name="Spatafora J.W."/>
            <person name="Crous P.W."/>
            <person name="Grigoriev I.V."/>
        </authorList>
    </citation>
    <scope>NUCLEOTIDE SEQUENCE</scope>
    <source>
        <strain evidence="3">CBS 342.82</strain>
    </source>
</reference>
<proteinExistence type="predicted"/>
<dbReference type="GeneID" id="54358998"/>
<name>A0A6J3MJI9_9PEZI</name>
<reference evidence="3" key="2">
    <citation type="submission" date="2020-04" db="EMBL/GenBank/DDBJ databases">
        <authorList>
            <consortium name="NCBI Genome Project"/>
        </authorList>
    </citation>
    <scope>NUCLEOTIDE SEQUENCE</scope>
    <source>
        <strain evidence="3">CBS 342.82</strain>
    </source>
</reference>
<evidence type="ECO:0000256" key="1">
    <source>
        <dbReference type="SAM" id="MobiDB-lite"/>
    </source>
</evidence>
<protein>
    <submittedName>
        <fullName evidence="3">Uncharacterized protein</fullName>
    </submittedName>
</protein>
<dbReference type="RefSeq" id="XP_033464955.1">
    <property type="nucleotide sequence ID" value="XM_033601198.1"/>
</dbReference>
<reference evidence="3" key="3">
    <citation type="submission" date="2025-08" db="UniProtKB">
        <authorList>
            <consortium name="RefSeq"/>
        </authorList>
    </citation>
    <scope>IDENTIFICATION</scope>
    <source>
        <strain evidence="3">CBS 342.82</strain>
    </source>
</reference>
<organism evidence="3">
    <name type="scientific">Dissoconium aciculare CBS 342.82</name>
    <dbReference type="NCBI Taxonomy" id="1314786"/>
    <lineage>
        <taxon>Eukaryota</taxon>
        <taxon>Fungi</taxon>
        <taxon>Dikarya</taxon>
        <taxon>Ascomycota</taxon>
        <taxon>Pezizomycotina</taxon>
        <taxon>Dothideomycetes</taxon>
        <taxon>Dothideomycetidae</taxon>
        <taxon>Mycosphaerellales</taxon>
        <taxon>Dissoconiaceae</taxon>
        <taxon>Dissoconium</taxon>
    </lineage>
</organism>
<accession>A0A6J3MJI9</accession>
<dbReference type="AlphaFoldDB" id="A0A6J3MJI9"/>
<sequence>MLDRHHGDLPHRSRGSGESGRGKSAKKGQSGVLLCVSFAVCIIAQVVEYSTEPGVVILMASVPRRALLACTPSSHSNVTSVMLPPQRELQSTHGVQERDLCRPLRSGHAMRGPLLRCISS</sequence>